<evidence type="ECO:0000259" key="1">
    <source>
        <dbReference type="Pfam" id="PF13229"/>
    </source>
</evidence>
<evidence type="ECO:0000313" key="3">
    <source>
        <dbReference type="Proteomes" id="UP001519288"/>
    </source>
</evidence>
<dbReference type="InterPro" id="IPR006626">
    <property type="entry name" value="PbH1"/>
</dbReference>
<feature type="domain" description="Right handed beta helix" evidence="1">
    <location>
        <begin position="120"/>
        <end position="269"/>
    </location>
</feature>
<organism evidence="2 3">
    <name type="scientific">Paenibacillus shirakamiensis</name>
    <dbReference type="NCBI Taxonomy" id="1265935"/>
    <lineage>
        <taxon>Bacteria</taxon>
        <taxon>Bacillati</taxon>
        <taxon>Bacillota</taxon>
        <taxon>Bacilli</taxon>
        <taxon>Bacillales</taxon>
        <taxon>Paenibacillaceae</taxon>
        <taxon>Paenibacillus</taxon>
    </lineage>
</organism>
<protein>
    <recommendedName>
        <fullName evidence="1">Right handed beta helix domain-containing protein</fullName>
    </recommendedName>
</protein>
<dbReference type="Pfam" id="PF13229">
    <property type="entry name" value="Beta_helix"/>
    <property type="match status" value="1"/>
</dbReference>
<dbReference type="InterPro" id="IPR039448">
    <property type="entry name" value="Beta_helix"/>
</dbReference>
<dbReference type="SMART" id="SM00710">
    <property type="entry name" value="PbH1"/>
    <property type="match status" value="6"/>
</dbReference>
<dbReference type="Proteomes" id="UP001519288">
    <property type="component" value="Unassembled WGS sequence"/>
</dbReference>
<sequence>MYTMQKSKSFLLRRMIIAGVMFTMGWSVNMDTGTAFGQIKSDGGDLNVISCSSSSCLSSALKKVIPGKRIVLAPGTYTGSFSSDVQGTIDAPITIESLDAANPAILAGYSLASGYDLRVRGNYWIIQNLKFTNAQKGILLDHSSYTTIQHVEVYNIGNEGVHVRDGSSYSTVQDSSIHDTGKTQAGYGEGVYVGSTDSAGYNQNTHYNTIRNVVFGPNITAEPIDIKERTLGTLVENCTFHGQGISGENFADSFMDVKGSNAIIRNNVGYQEGNNVIVDAFQLHEVVSGWGMNNTFSNNTLYLTNASAYVIGAYNNTTATAINNTRSPAGNMYKGNVKVQ</sequence>
<accession>A0ABS4JET4</accession>
<dbReference type="Gene3D" id="2.160.20.10">
    <property type="entry name" value="Single-stranded right-handed beta-helix, Pectin lyase-like"/>
    <property type="match status" value="1"/>
</dbReference>
<dbReference type="RefSeq" id="WP_209860072.1">
    <property type="nucleotide sequence ID" value="NZ_JAGGLD010000001.1"/>
</dbReference>
<comment type="caution">
    <text evidence="2">The sequence shown here is derived from an EMBL/GenBank/DDBJ whole genome shotgun (WGS) entry which is preliminary data.</text>
</comment>
<reference evidence="2 3" key="1">
    <citation type="submission" date="2021-03" db="EMBL/GenBank/DDBJ databases">
        <title>Genomic Encyclopedia of Type Strains, Phase IV (KMG-IV): sequencing the most valuable type-strain genomes for metagenomic binning, comparative biology and taxonomic classification.</title>
        <authorList>
            <person name="Goeker M."/>
        </authorList>
    </citation>
    <scope>NUCLEOTIDE SEQUENCE [LARGE SCALE GENOMIC DNA]</scope>
    <source>
        <strain evidence="2 3">DSM 26806</strain>
    </source>
</reference>
<name>A0ABS4JET4_9BACL</name>
<dbReference type="EMBL" id="JAGGLD010000001">
    <property type="protein sequence ID" value="MBP2000225.1"/>
    <property type="molecule type" value="Genomic_DNA"/>
</dbReference>
<dbReference type="SUPFAM" id="SSF51126">
    <property type="entry name" value="Pectin lyase-like"/>
    <property type="match status" value="1"/>
</dbReference>
<proteinExistence type="predicted"/>
<gene>
    <name evidence="2" type="ORF">J2Z69_001244</name>
</gene>
<keyword evidence="3" id="KW-1185">Reference proteome</keyword>
<dbReference type="InterPro" id="IPR012334">
    <property type="entry name" value="Pectin_lyas_fold"/>
</dbReference>
<dbReference type="InterPro" id="IPR011050">
    <property type="entry name" value="Pectin_lyase_fold/virulence"/>
</dbReference>
<evidence type="ECO:0000313" key="2">
    <source>
        <dbReference type="EMBL" id="MBP2000225.1"/>
    </source>
</evidence>